<sequence length="203" mass="23573">MNKILIFFAFLITLSCGQKNQKEITSINEKTEIINSENYINDSIKKKIFKIAYDNQSTAPSYIVFKVKNLINGETKEICCEAPFLSGAMHRELNIGYSKVEIKYIDSIILKNSLDFFEFKNPEALKNIDFNNYPKKKEIDSISKRYNIKKYCSNDSIKRFHFKNDTISSQKTFAHVMFNHGIIINRDCFAGNNISIYNSENKN</sequence>
<protein>
    <recommendedName>
        <fullName evidence="3">Lipoprotein</fullName>
    </recommendedName>
</protein>
<gene>
    <name evidence="1" type="ORF">QVZ41_14405</name>
</gene>
<dbReference type="EMBL" id="JAUMIT010000023">
    <property type="protein sequence ID" value="MDO3696041.1"/>
    <property type="molecule type" value="Genomic_DNA"/>
</dbReference>
<accession>A0ABT8VVR0</accession>
<name>A0ABT8VVR0_9FLAO</name>
<dbReference type="RefSeq" id="WP_302885347.1">
    <property type="nucleotide sequence ID" value="NZ_JAUMIT010000023.1"/>
</dbReference>
<organism evidence="1 2">
    <name type="scientific">Wenyingzhuangia gilva</name>
    <dbReference type="NCBI Taxonomy" id="3057677"/>
    <lineage>
        <taxon>Bacteria</taxon>
        <taxon>Pseudomonadati</taxon>
        <taxon>Bacteroidota</taxon>
        <taxon>Flavobacteriia</taxon>
        <taxon>Flavobacteriales</taxon>
        <taxon>Flavobacteriaceae</taxon>
        <taxon>Wenyingzhuangia</taxon>
    </lineage>
</organism>
<evidence type="ECO:0000313" key="1">
    <source>
        <dbReference type="EMBL" id="MDO3696041.1"/>
    </source>
</evidence>
<reference evidence="1" key="1">
    <citation type="submission" date="2023-07" db="EMBL/GenBank/DDBJ databases">
        <title>Wenyingzhuangia sp. chi5 genome sequencing and assembly.</title>
        <authorList>
            <person name="Park S."/>
        </authorList>
    </citation>
    <scope>NUCLEOTIDE SEQUENCE</scope>
    <source>
        <strain evidence="1">Chi5</strain>
    </source>
</reference>
<evidence type="ECO:0008006" key="3">
    <source>
        <dbReference type="Google" id="ProtNLM"/>
    </source>
</evidence>
<dbReference type="Proteomes" id="UP001168642">
    <property type="component" value="Unassembled WGS sequence"/>
</dbReference>
<comment type="caution">
    <text evidence="1">The sequence shown here is derived from an EMBL/GenBank/DDBJ whole genome shotgun (WGS) entry which is preliminary data.</text>
</comment>
<proteinExistence type="predicted"/>
<dbReference type="PROSITE" id="PS51257">
    <property type="entry name" value="PROKAR_LIPOPROTEIN"/>
    <property type="match status" value="1"/>
</dbReference>
<evidence type="ECO:0000313" key="2">
    <source>
        <dbReference type="Proteomes" id="UP001168642"/>
    </source>
</evidence>
<keyword evidence="2" id="KW-1185">Reference proteome</keyword>